<evidence type="ECO:0000256" key="2">
    <source>
        <dbReference type="ARBA" id="ARBA00014428"/>
    </source>
</evidence>
<comment type="caution">
    <text evidence="9">The sequence shown here is derived from an EMBL/GenBank/DDBJ whole genome shotgun (WGS) entry which is preliminary data.</text>
</comment>
<reference evidence="9" key="1">
    <citation type="journal article" date="2023" name="Antonie Van Leeuwenhoek">
        <title>Mesoterricola silvestris gen. nov., sp. nov., Mesoterricola sediminis sp. nov., Geothrix oryzae sp. nov., Geothrix edaphica sp. nov., Geothrix rubra sp. nov., and Geothrix limicola sp. nov., six novel members of Acidobacteriota isolated from soils.</title>
        <authorList>
            <person name="Itoh H."/>
            <person name="Sugisawa Y."/>
            <person name="Mise K."/>
            <person name="Xu Z."/>
            <person name="Kuniyasu M."/>
            <person name="Ushijima N."/>
            <person name="Kawano K."/>
            <person name="Kobayashi E."/>
            <person name="Shiratori Y."/>
            <person name="Masuda Y."/>
            <person name="Senoo K."/>
        </authorList>
    </citation>
    <scope>NUCLEOTIDE SEQUENCE</scope>
    <source>
        <strain evidence="9">Red802</strain>
    </source>
</reference>
<protein>
    <recommendedName>
        <fullName evidence="2 7">Glutamyl-tRNA(Gln) amidotransferase subunit A</fullName>
        <shortName evidence="7">Glu-ADT subunit A</shortName>
        <ecNumber evidence="7">6.3.5.7</ecNumber>
    </recommendedName>
</protein>
<keyword evidence="4 7" id="KW-0547">Nucleotide-binding</keyword>
<evidence type="ECO:0000256" key="7">
    <source>
        <dbReference type="HAMAP-Rule" id="MF_00120"/>
    </source>
</evidence>
<dbReference type="InterPro" id="IPR023631">
    <property type="entry name" value="Amidase_dom"/>
</dbReference>
<feature type="domain" description="Amidase" evidence="8">
    <location>
        <begin position="23"/>
        <end position="465"/>
    </location>
</feature>
<sequence>MALGTAMDWREGLDAGDLSSESLVRGAFDRIRTLDGTLHAVLATDEARSLDLARKADRRLRAGERTPVLGLPIVLKDNLHWSGLPMTCGSRVLDGYVAPYDATVVRRLLEAGAIPIAKANLDEFAMGSSGEYSAFDPARNPWDPTRVPGGSSSGSVVAVAAGYAPLALGSDTGGSVRLPASFCNVTALRPTYGVLSRYGLTAMASSLDQVGPIAATATDLALAFGVMAGVDPMDSTSVELPHRERLADLRPLDLNGLRVGLPEEYFADGLEPGVRGLLDAALRVFEGQGARLVPVSLPHTRYAIDTYYLLCTSEVSSNLSRFDGVRYGLRSNSAASTLAGMISETRDEGLGPEVKRRILLGTFCLSRGYYDAFYLKALKARTLIAADFHAAFAQADILASPVSPGTAFPFGAKTDDPLAMYLADVFTVPTALAGLPCLSMPAGFTGGLPAGIQLIGPALSDVRLLEVARAFQSLTRHHLETPTLSA</sequence>
<dbReference type="EMBL" id="BSDC01000001">
    <property type="protein sequence ID" value="GLH66960.1"/>
    <property type="molecule type" value="Genomic_DNA"/>
</dbReference>
<dbReference type="SUPFAM" id="SSF75304">
    <property type="entry name" value="Amidase signature (AS) enzymes"/>
    <property type="match status" value="1"/>
</dbReference>
<keyword evidence="3 7" id="KW-0436">Ligase</keyword>
<keyword evidence="5 7" id="KW-0067">ATP-binding</keyword>
<evidence type="ECO:0000256" key="5">
    <source>
        <dbReference type="ARBA" id="ARBA00022840"/>
    </source>
</evidence>
<comment type="similarity">
    <text evidence="7">Belongs to the amidase family. GatA subfamily.</text>
</comment>
<feature type="active site" description="Acyl-ester intermediate" evidence="7">
    <location>
        <position position="175"/>
    </location>
</feature>
<evidence type="ECO:0000313" key="10">
    <source>
        <dbReference type="Proteomes" id="UP001165044"/>
    </source>
</evidence>
<dbReference type="Proteomes" id="UP001165044">
    <property type="component" value="Unassembled WGS sequence"/>
</dbReference>
<dbReference type="Gene3D" id="3.90.1300.10">
    <property type="entry name" value="Amidase signature (AS) domain"/>
    <property type="match status" value="1"/>
</dbReference>
<dbReference type="InterPro" id="IPR036928">
    <property type="entry name" value="AS_sf"/>
</dbReference>
<evidence type="ECO:0000256" key="6">
    <source>
        <dbReference type="ARBA" id="ARBA00022917"/>
    </source>
</evidence>
<dbReference type="EC" id="6.3.5.7" evidence="7"/>
<evidence type="ECO:0000256" key="1">
    <source>
        <dbReference type="ARBA" id="ARBA00011123"/>
    </source>
</evidence>
<gene>
    <name evidence="7 9" type="primary">gatA</name>
    <name evidence="9" type="ORF">GETHED_13240</name>
</gene>
<comment type="subunit">
    <text evidence="1 7">Heterotrimer of A, B and C subunits.</text>
</comment>
<comment type="catalytic activity">
    <reaction evidence="7">
        <text>L-glutamyl-tRNA(Gln) + L-glutamine + ATP + H2O = L-glutaminyl-tRNA(Gln) + L-glutamate + ADP + phosphate + H(+)</text>
        <dbReference type="Rhea" id="RHEA:17521"/>
        <dbReference type="Rhea" id="RHEA-COMP:9681"/>
        <dbReference type="Rhea" id="RHEA-COMP:9684"/>
        <dbReference type="ChEBI" id="CHEBI:15377"/>
        <dbReference type="ChEBI" id="CHEBI:15378"/>
        <dbReference type="ChEBI" id="CHEBI:29985"/>
        <dbReference type="ChEBI" id="CHEBI:30616"/>
        <dbReference type="ChEBI" id="CHEBI:43474"/>
        <dbReference type="ChEBI" id="CHEBI:58359"/>
        <dbReference type="ChEBI" id="CHEBI:78520"/>
        <dbReference type="ChEBI" id="CHEBI:78521"/>
        <dbReference type="ChEBI" id="CHEBI:456216"/>
        <dbReference type="EC" id="6.3.5.7"/>
    </reaction>
</comment>
<evidence type="ECO:0000259" key="8">
    <source>
        <dbReference type="Pfam" id="PF01425"/>
    </source>
</evidence>
<organism evidence="9 10">
    <name type="scientific">Geothrix edaphica</name>
    <dbReference type="NCBI Taxonomy" id="2927976"/>
    <lineage>
        <taxon>Bacteria</taxon>
        <taxon>Pseudomonadati</taxon>
        <taxon>Acidobacteriota</taxon>
        <taxon>Holophagae</taxon>
        <taxon>Holophagales</taxon>
        <taxon>Holophagaceae</taxon>
        <taxon>Geothrix</taxon>
    </lineage>
</organism>
<dbReference type="PANTHER" id="PTHR11895">
    <property type="entry name" value="TRANSAMIDASE"/>
    <property type="match status" value="1"/>
</dbReference>
<evidence type="ECO:0000313" key="9">
    <source>
        <dbReference type="EMBL" id="GLH66960.1"/>
    </source>
</evidence>
<name>A0ABQ5PXW5_9BACT</name>
<dbReference type="InterPro" id="IPR004412">
    <property type="entry name" value="GatA"/>
</dbReference>
<keyword evidence="10" id="KW-1185">Reference proteome</keyword>
<feature type="active site" description="Charge relay system" evidence="7">
    <location>
        <position position="76"/>
    </location>
</feature>
<evidence type="ECO:0000256" key="4">
    <source>
        <dbReference type="ARBA" id="ARBA00022741"/>
    </source>
</evidence>
<comment type="function">
    <text evidence="7">Allows the formation of correctly charged Gln-tRNA(Gln) through the transamidation of misacylated Glu-tRNA(Gln) in organisms which lack glutaminyl-tRNA synthetase. The reaction takes place in the presence of glutamine and ATP through an activated gamma-phospho-Glu-tRNA(Gln).</text>
</comment>
<accession>A0ABQ5PXW5</accession>
<dbReference type="InterPro" id="IPR000120">
    <property type="entry name" value="Amidase"/>
</dbReference>
<dbReference type="NCBIfam" id="TIGR00132">
    <property type="entry name" value="gatA"/>
    <property type="match status" value="1"/>
</dbReference>
<dbReference type="HAMAP" id="MF_00120">
    <property type="entry name" value="GatA"/>
    <property type="match status" value="1"/>
</dbReference>
<proteinExistence type="inferred from homology"/>
<feature type="active site" description="Charge relay system" evidence="7">
    <location>
        <position position="151"/>
    </location>
</feature>
<keyword evidence="6 7" id="KW-0648">Protein biosynthesis</keyword>
<dbReference type="RefSeq" id="WP_285607702.1">
    <property type="nucleotide sequence ID" value="NZ_BSDC01000001.1"/>
</dbReference>
<dbReference type="PANTHER" id="PTHR11895:SF151">
    <property type="entry name" value="GLUTAMYL-TRNA(GLN) AMIDOTRANSFERASE SUBUNIT A"/>
    <property type="match status" value="1"/>
</dbReference>
<dbReference type="Pfam" id="PF01425">
    <property type="entry name" value="Amidase"/>
    <property type="match status" value="1"/>
</dbReference>
<evidence type="ECO:0000256" key="3">
    <source>
        <dbReference type="ARBA" id="ARBA00022598"/>
    </source>
</evidence>